<feature type="binding site" evidence="3">
    <location>
        <position position="303"/>
    </location>
    <ligand>
        <name>Mn(2+)</name>
        <dbReference type="ChEBI" id="CHEBI:29035"/>
        <label>2</label>
    </ligand>
</feature>
<feature type="binding site" evidence="3">
    <location>
        <position position="349"/>
    </location>
    <ligand>
        <name>Mn(2+)</name>
        <dbReference type="ChEBI" id="CHEBI:29035"/>
        <label>2</label>
    </ligand>
</feature>
<feature type="binding site" evidence="3">
    <location>
        <position position="127"/>
    </location>
    <ligand>
        <name>Mn(2+)</name>
        <dbReference type="ChEBI" id="CHEBI:29035"/>
        <label>1</label>
    </ligand>
</feature>
<keyword evidence="1 3" id="KW-0479">Metal-binding</keyword>
<feature type="domain" description="Cupin type-1" evidence="6">
    <location>
        <begin position="258"/>
        <end position="399"/>
    </location>
</feature>
<dbReference type="SMART" id="SM00835">
    <property type="entry name" value="Cupin_1"/>
    <property type="match status" value="2"/>
</dbReference>
<dbReference type="InterPro" id="IPR017774">
    <property type="entry name" value="Bicupin_oxalate_deCO2ase/Oxase"/>
</dbReference>
<dbReference type="InterPro" id="IPR006311">
    <property type="entry name" value="TAT_signal"/>
</dbReference>
<comment type="caution">
    <text evidence="7">The sequence shown here is derived from an EMBL/GenBank/DDBJ whole genome shotgun (WGS) entry which is preliminary data.</text>
</comment>
<feature type="binding site" evidence="3">
    <location>
        <position position="131"/>
    </location>
    <ligand>
        <name>Mn(2+)</name>
        <dbReference type="ChEBI" id="CHEBI:29035"/>
        <label>1</label>
    </ligand>
</feature>
<sequence>MDPITRRTMLAATALTGALAANGAGAAPTGAAPSGDVPQPVDGRRGAPDLGPRNLGADRDNPDLLASPVTDSGKVPNLKWPFGLSHNRLLEGGWARETTVRELPVSTAMAGVDMRLLPGAIRELHWHKENEWSLMLNGSARITCVDEEGRNFIADVRQGDLWYFPSGLPHSIQALDQGCEFLLVFDNGAFSEDSTFLISQWFAGVPKSVLAKNFDEPESAFADIPAKQLYIFDAPLPPPLAAEAVASPAGSVPNPFVFRMADMPARPCPGGSVRIVDSTVFKASEHIAAAYVEIEPGAMRELHWHPRSPEWQYYISGRARMTVFASGDNSRTFDYQAGDVGYVPQTMGHYIENTGDEPVRYLEMFVGPRYTDVSLEQWMALIPPALVKQHLHLDDAAIARLRKRKGIVVKAG</sequence>
<feature type="binding site" evidence="3">
    <location>
        <position position="310"/>
    </location>
    <ligand>
        <name>Mn(2+)</name>
        <dbReference type="ChEBI" id="CHEBI:29035"/>
        <label>2</label>
    </ligand>
</feature>
<dbReference type="Proteomes" id="UP000289411">
    <property type="component" value="Unassembled WGS sequence"/>
</dbReference>
<dbReference type="InterPro" id="IPR011051">
    <property type="entry name" value="RmlC_Cupin_sf"/>
</dbReference>
<organism evidence="7 8">
    <name type="scientific">Lichenibacterium ramalinae</name>
    <dbReference type="NCBI Taxonomy" id="2316527"/>
    <lineage>
        <taxon>Bacteria</taxon>
        <taxon>Pseudomonadati</taxon>
        <taxon>Pseudomonadota</taxon>
        <taxon>Alphaproteobacteria</taxon>
        <taxon>Hyphomicrobiales</taxon>
        <taxon>Lichenihabitantaceae</taxon>
        <taxon>Lichenibacterium</taxon>
    </lineage>
</organism>
<reference evidence="7 8" key="1">
    <citation type="submission" date="2018-09" db="EMBL/GenBank/DDBJ databases">
        <authorList>
            <person name="Grouzdev D.S."/>
            <person name="Krutkina M.S."/>
        </authorList>
    </citation>
    <scope>NUCLEOTIDE SEQUENCE [LARGE SCALE GENOMIC DNA]</scope>
    <source>
        <strain evidence="7 8">RmlP001</strain>
    </source>
</reference>
<evidence type="ECO:0000313" key="7">
    <source>
        <dbReference type="EMBL" id="RYB07181.1"/>
    </source>
</evidence>
<keyword evidence="3" id="KW-0464">Manganese</keyword>
<evidence type="ECO:0000256" key="4">
    <source>
        <dbReference type="SAM" id="MobiDB-lite"/>
    </source>
</evidence>
<dbReference type="InterPro" id="IPR014710">
    <property type="entry name" value="RmlC-like_jellyroll"/>
</dbReference>
<feature type="active site" description="Proton donor" evidence="2">
    <location>
        <position position="363"/>
    </location>
</feature>
<feature type="binding site" evidence="3">
    <location>
        <position position="170"/>
    </location>
    <ligand>
        <name>Mn(2+)</name>
        <dbReference type="ChEBI" id="CHEBI:29035"/>
        <label>1</label>
    </ligand>
</feature>
<evidence type="ECO:0000256" key="5">
    <source>
        <dbReference type="SAM" id="SignalP"/>
    </source>
</evidence>
<evidence type="ECO:0000256" key="3">
    <source>
        <dbReference type="PIRSR" id="PIRSR617774-2"/>
    </source>
</evidence>
<feature type="domain" description="Cupin type-1" evidence="6">
    <location>
        <begin position="82"/>
        <end position="222"/>
    </location>
</feature>
<proteinExistence type="predicted"/>
<dbReference type="GO" id="GO:0033609">
    <property type="term" value="P:oxalate metabolic process"/>
    <property type="evidence" value="ECO:0007669"/>
    <property type="project" value="InterPro"/>
</dbReference>
<dbReference type="CDD" id="cd20305">
    <property type="entry name" value="cupin_OxDC_C"/>
    <property type="match status" value="1"/>
</dbReference>
<evidence type="ECO:0000256" key="2">
    <source>
        <dbReference type="PIRSR" id="PIRSR617774-1"/>
    </source>
</evidence>
<dbReference type="PANTHER" id="PTHR35848:SF9">
    <property type="entry name" value="SLL1358 PROTEIN"/>
    <property type="match status" value="1"/>
</dbReference>
<evidence type="ECO:0000313" key="8">
    <source>
        <dbReference type="Proteomes" id="UP000289411"/>
    </source>
</evidence>
<keyword evidence="5" id="KW-0732">Signal</keyword>
<dbReference type="OrthoDB" id="1973590at2"/>
<dbReference type="CDD" id="cd20304">
    <property type="entry name" value="cupin_OxDC_N"/>
    <property type="match status" value="1"/>
</dbReference>
<dbReference type="PROSITE" id="PS51318">
    <property type="entry name" value="TAT"/>
    <property type="match status" value="1"/>
</dbReference>
<gene>
    <name evidence="7" type="ORF">D3272_03720</name>
</gene>
<dbReference type="EMBL" id="QYBC01000002">
    <property type="protein sequence ID" value="RYB07181.1"/>
    <property type="molecule type" value="Genomic_DNA"/>
</dbReference>
<dbReference type="SUPFAM" id="SSF51182">
    <property type="entry name" value="RmlC-like cupins"/>
    <property type="match status" value="1"/>
</dbReference>
<dbReference type="InterPro" id="IPR006045">
    <property type="entry name" value="Cupin_1"/>
</dbReference>
<feature type="compositionally biased region" description="Low complexity" evidence="4">
    <location>
        <begin position="23"/>
        <end position="32"/>
    </location>
</feature>
<evidence type="ECO:0000259" key="6">
    <source>
        <dbReference type="SMART" id="SM00835"/>
    </source>
</evidence>
<dbReference type="GO" id="GO:0046872">
    <property type="term" value="F:metal ion binding"/>
    <property type="evidence" value="ECO:0007669"/>
    <property type="project" value="UniProtKB-KW"/>
</dbReference>
<feature type="region of interest" description="Disordered" evidence="4">
    <location>
        <begin position="23"/>
        <end position="70"/>
    </location>
</feature>
<accession>A0A4Q2RJM8</accession>
<name>A0A4Q2RJM8_9HYPH</name>
<comment type="cofactor">
    <cofactor evidence="3">
        <name>Mn(2+)</name>
        <dbReference type="ChEBI" id="CHEBI:29035"/>
    </cofactor>
    <text evidence="3">Binds 2 manganese ions per subunit.</text>
</comment>
<dbReference type="RefSeq" id="WP_129217779.1">
    <property type="nucleotide sequence ID" value="NZ_QYBC01000002.1"/>
</dbReference>
<dbReference type="Gene3D" id="2.60.120.10">
    <property type="entry name" value="Jelly Rolls"/>
    <property type="match status" value="2"/>
</dbReference>
<reference evidence="7 8" key="2">
    <citation type="submission" date="2019-02" db="EMBL/GenBank/DDBJ databases">
        <title>'Lichenibacterium ramalinii' gen. nov. sp. nov., 'Lichenibacterium minor' gen. nov. sp. nov.</title>
        <authorList>
            <person name="Pankratov T."/>
        </authorList>
    </citation>
    <scope>NUCLEOTIDE SEQUENCE [LARGE SCALE GENOMIC DNA]</scope>
    <source>
        <strain evidence="7 8">RmlP001</strain>
    </source>
</reference>
<feature type="signal peptide" evidence="5">
    <location>
        <begin position="1"/>
        <end position="26"/>
    </location>
</feature>
<feature type="binding site" evidence="3">
    <location>
        <position position="125"/>
    </location>
    <ligand>
        <name>Mn(2+)</name>
        <dbReference type="ChEBI" id="CHEBI:29035"/>
        <label>1</label>
    </ligand>
</feature>
<evidence type="ECO:0000256" key="1">
    <source>
        <dbReference type="ARBA" id="ARBA00022723"/>
    </source>
</evidence>
<dbReference type="Pfam" id="PF00190">
    <property type="entry name" value="Cupin_1"/>
    <property type="match status" value="2"/>
</dbReference>
<dbReference type="PANTHER" id="PTHR35848">
    <property type="entry name" value="OXALATE-BINDING PROTEIN"/>
    <property type="match status" value="1"/>
</dbReference>
<dbReference type="AlphaFoldDB" id="A0A4Q2RJM8"/>
<protein>
    <submittedName>
        <fullName evidence="7">Cupin domain-containing protein</fullName>
    </submittedName>
</protein>
<dbReference type="InterPro" id="IPR051610">
    <property type="entry name" value="GPI/OXD"/>
</dbReference>
<keyword evidence="8" id="KW-1185">Reference proteome</keyword>
<feature type="binding site" evidence="3">
    <location>
        <position position="305"/>
    </location>
    <ligand>
        <name>Mn(2+)</name>
        <dbReference type="ChEBI" id="CHEBI:29035"/>
        <label>2</label>
    </ligand>
</feature>
<dbReference type="NCBIfam" id="TIGR03404">
    <property type="entry name" value="bicupin_oxalic"/>
    <property type="match status" value="1"/>
</dbReference>
<feature type="chain" id="PRO_5020795030" evidence="5">
    <location>
        <begin position="27"/>
        <end position="412"/>
    </location>
</feature>